<keyword evidence="3" id="KW-0732">Signal</keyword>
<comment type="similarity">
    <text evidence="2">Belongs to the SusD family.</text>
</comment>
<dbReference type="Pfam" id="PF14322">
    <property type="entry name" value="SusD-like_3"/>
    <property type="match status" value="1"/>
</dbReference>
<dbReference type="Pfam" id="PF07980">
    <property type="entry name" value="SusD_RagB"/>
    <property type="match status" value="1"/>
</dbReference>
<sequence length="510" mass="55971">MKKKITYVLAMAVGLQLLGSCKKYLEVNPEERILETDYYKTPDQAFASLVSVYDMVGNQSSGYLTKTDIMNVGCDDHFAGGANSSDIGDLQAVAKYTFNQISNAGAVTYLWNKGFTGAYRANVFLKHIGDVQMDAATKARYIAEAKLLRAYFYFDLVRFYKNIPLLLDPVDPSQMFNVEQVSPDAVYAQIITDLKASINDLPVTVPAATQGGRVTQGVAHALLGRVYMWQKNYAAAATELALVNGTPGGTSQFGYKLVANFADLWSPKNKFNSESIFEIVFNSTSNGTWSSVGGTEGNLECILVGPRSYSPKVAGAPDYVSGWSGQPFTDDFWNLIHKDPRNKPTVANLDSLETNGIVSYLHAYQNTGHFIEKFAGRTSTKAANGQLELNFPLDMYEIRLADTYLLEAEALLQSNQGVGPGTRAYQLFNAVRARVGLAPIAVTLTNIKTERRLELAGEGQRWLDLVRWGDAGTVLASKGFVAGKNEIFPIPQNELNNTKLQQSKEWGGTK</sequence>
<keyword evidence="4" id="KW-0472">Membrane</keyword>
<evidence type="ECO:0000256" key="5">
    <source>
        <dbReference type="ARBA" id="ARBA00023237"/>
    </source>
</evidence>
<evidence type="ECO:0000313" key="8">
    <source>
        <dbReference type="EMBL" id="WCT10646.1"/>
    </source>
</evidence>
<dbReference type="Gene3D" id="1.25.40.390">
    <property type="match status" value="1"/>
</dbReference>
<accession>A0ABY7T2U5</accession>
<comment type="subcellular location">
    <subcellularLocation>
        <location evidence="1">Cell outer membrane</location>
    </subcellularLocation>
</comment>
<evidence type="ECO:0000256" key="2">
    <source>
        <dbReference type="ARBA" id="ARBA00006275"/>
    </source>
</evidence>
<evidence type="ECO:0000256" key="1">
    <source>
        <dbReference type="ARBA" id="ARBA00004442"/>
    </source>
</evidence>
<keyword evidence="5" id="KW-0998">Cell outer membrane</keyword>
<dbReference type="InterPro" id="IPR012944">
    <property type="entry name" value="SusD_RagB_dom"/>
</dbReference>
<gene>
    <name evidence="8" type="ORF">PQO05_18065</name>
</gene>
<evidence type="ECO:0000256" key="4">
    <source>
        <dbReference type="ARBA" id="ARBA00023136"/>
    </source>
</evidence>
<dbReference type="PROSITE" id="PS51257">
    <property type="entry name" value="PROKAR_LIPOPROTEIN"/>
    <property type="match status" value="1"/>
</dbReference>
<evidence type="ECO:0000259" key="6">
    <source>
        <dbReference type="Pfam" id="PF07980"/>
    </source>
</evidence>
<keyword evidence="9" id="KW-1185">Reference proteome</keyword>
<reference evidence="8 9" key="1">
    <citation type="submission" date="2023-02" db="EMBL/GenBank/DDBJ databases">
        <title>Genome sequence of Mucilaginibacter jinjuensis strain KACC 16571.</title>
        <authorList>
            <person name="Kim S."/>
            <person name="Heo J."/>
            <person name="Kwon S.-W."/>
        </authorList>
    </citation>
    <scope>NUCLEOTIDE SEQUENCE [LARGE SCALE GENOMIC DNA]</scope>
    <source>
        <strain evidence="8 9">KACC 16571</strain>
    </source>
</reference>
<evidence type="ECO:0000256" key="3">
    <source>
        <dbReference type="ARBA" id="ARBA00022729"/>
    </source>
</evidence>
<proteinExistence type="inferred from homology"/>
<dbReference type="Proteomes" id="UP001216139">
    <property type="component" value="Chromosome"/>
</dbReference>
<feature type="domain" description="SusD-like N-terminal" evidence="7">
    <location>
        <begin position="92"/>
        <end position="228"/>
    </location>
</feature>
<dbReference type="RefSeq" id="WP_273628837.1">
    <property type="nucleotide sequence ID" value="NZ_CP117167.1"/>
</dbReference>
<protein>
    <submittedName>
        <fullName evidence="8">RagB/SusD family nutrient uptake outer membrane protein</fullName>
    </submittedName>
</protein>
<dbReference type="InterPro" id="IPR033985">
    <property type="entry name" value="SusD-like_N"/>
</dbReference>
<dbReference type="CDD" id="cd08977">
    <property type="entry name" value="SusD"/>
    <property type="match status" value="1"/>
</dbReference>
<feature type="domain" description="RagB/SusD" evidence="6">
    <location>
        <begin position="363"/>
        <end position="471"/>
    </location>
</feature>
<dbReference type="EMBL" id="CP117167">
    <property type="protein sequence ID" value="WCT10646.1"/>
    <property type="molecule type" value="Genomic_DNA"/>
</dbReference>
<dbReference type="InterPro" id="IPR011990">
    <property type="entry name" value="TPR-like_helical_dom_sf"/>
</dbReference>
<organism evidence="8 9">
    <name type="scientific">Mucilaginibacter jinjuensis</name>
    <dbReference type="NCBI Taxonomy" id="1176721"/>
    <lineage>
        <taxon>Bacteria</taxon>
        <taxon>Pseudomonadati</taxon>
        <taxon>Bacteroidota</taxon>
        <taxon>Sphingobacteriia</taxon>
        <taxon>Sphingobacteriales</taxon>
        <taxon>Sphingobacteriaceae</taxon>
        <taxon>Mucilaginibacter</taxon>
    </lineage>
</organism>
<name>A0ABY7T2U5_9SPHI</name>
<dbReference type="SUPFAM" id="SSF48452">
    <property type="entry name" value="TPR-like"/>
    <property type="match status" value="1"/>
</dbReference>
<evidence type="ECO:0000259" key="7">
    <source>
        <dbReference type="Pfam" id="PF14322"/>
    </source>
</evidence>
<evidence type="ECO:0000313" key="9">
    <source>
        <dbReference type="Proteomes" id="UP001216139"/>
    </source>
</evidence>